<dbReference type="FunCoup" id="A0A5J5EDG7">
    <property type="interactions" value="33"/>
</dbReference>
<proteinExistence type="predicted"/>
<dbReference type="OrthoDB" id="10041966at2759"/>
<reference evidence="1 2" key="1">
    <citation type="submission" date="2019-09" db="EMBL/GenBank/DDBJ databases">
        <title>Draft genome of the ectomycorrhizal ascomycete Sphaerosporella brunnea.</title>
        <authorList>
            <consortium name="DOE Joint Genome Institute"/>
            <person name="Benucci G.M."/>
            <person name="Marozzi G."/>
            <person name="Antonielli L."/>
            <person name="Sanchez S."/>
            <person name="Marco P."/>
            <person name="Wang X."/>
            <person name="Falini L.B."/>
            <person name="Barry K."/>
            <person name="Haridas S."/>
            <person name="Lipzen A."/>
            <person name="Labutti K."/>
            <person name="Grigoriev I.V."/>
            <person name="Murat C."/>
            <person name="Martin F."/>
            <person name="Albertini E."/>
            <person name="Donnini D."/>
            <person name="Bonito G."/>
        </authorList>
    </citation>
    <scope>NUCLEOTIDE SEQUENCE [LARGE SCALE GENOMIC DNA]</scope>
    <source>
        <strain evidence="1 2">Sb_GMNB300</strain>
    </source>
</reference>
<evidence type="ECO:0000313" key="1">
    <source>
        <dbReference type="EMBL" id="KAA8893625.1"/>
    </source>
</evidence>
<keyword evidence="1" id="KW-0378">Hydrolase</keyword>
<dbReference type="EMBL" id="VXIS01000419">
    <property type="protein sequence ID" value="KAA8893625.1"/>
    <property type="molecule type" value="Genomic_DNA"/>
</dbReference>
<dbReference type="Proteomes" id="UP000326924">
    <property type="component" value="Unassembled WGS sequence"/>
</dbReference>
<dbReference type="InParanoid" id="A0A5J5EDG7"/>
<organism evidence="1 2">
    <name type="scientific">Sphaerosporella brunnea</name>
    <dbReference type="NCBI Taxonomy" id="1250544"/>
    <lineage>
        <taxon>Eukaryota</taxon>
        <taxon>Fungi</taxon>
        <taxon>Dikarya</taxon>
        <taxon>Ascomycota</taxon>
        <taxon>Pezizomycotina</taxon>
        <taxon>Pezizomycetes</taxon>
        <taxon>Pezizales</taxon>
        <taxon>Pyronemataceae</taxon>
        <taxon>Sphaerosporella</taxon>
    </lineage>
</organism>
<sequence length="261" mass="29194">MSPRTTFIVGISGLSSSGKTTLSRLLRGIFPSAFILHQDDFYLADSLIPVTASGAQDWDCAESIDWAAMSRALAWIRASGSLPLDLKSLQDASPVGNGEDLVGEEVVRRMREKVEMAAAAVGGVSVAILDGFLMLHEGSPVEAAMDSKLLLRVPYQVAKQRRESRTGYVTIEGFWQDPPGYFDTIVWPNYVKEHRYLFVDEDVEGQLKPEIEAQRRVHTPQRLDDSIEKTLEWAVDILIDELKSSQQKSQIERERNKKNSI</sequence>
<name>A0A5J5EDG7_9PEZI</name>
<dbReference type="PANTHER" id="PTHR10285">
    <property type="entry name" value="URIDINE KINASE"/>
    <property type="match status" value="1"/>
</dbReference>
<dbReference type="CDD" id="cd02024">
    <property type="entry name" value="NRK1"/>
    <property type="match status" value="1"/>
</dbReference>
<dbReference type="SUPFAM" id="SSF52540">
    <property type="entry name" value="P-loop containing nucleoside triphosphate hydrolases"/>
    <property type="match status" value="1"/>
</dbReference>
<accession>A0A5J5EDG7</accession>
<dbReference type="AlphaFoldDB" id="A0A5J5EDG7"/>
<protein>
    <submittedName>
        <fullName evidence="1">P-loop containing nucleoside triphosphate hydrolase protein</fullName>
    </submittedName>
</protein>
<dbReference type="InterPro" id="IPR027417">
    <property type="entry name" value="P-loop_NTPase"/>
</dbReference>
<dbReference type="Gene3D" id="3.40.50.300">
    <property type="entry name" value="P-loop containing nucleotide triphosphate hydrolases"/>
    <property type="match status" value="1"/>
</dbReference>
<gene>
    <name evidence="1" type="ORF">FN846DRAFT_787730</name>
</gene>
<dbReference type="GO" id="GO:0016787">
    <property type="term" value="F:hydrolase activity"/>
    <property type="evidence" value="ECO:0007669"/>
    <property type="project" value="UniProtKB-KW"/>
</dbReference>
<comment type="caution">
    <text evidence="1">The sequence shown here is derived from an EMBL/GenBank/DDBJ whole genome shotgun (WGS) entry which is preliminary data.</text>
</comment>
<evidence type="ECO:0000313" key="2">
    <source>
        <dbReference type="Proteomes" id="UP000326924"/>
    </source>
</evidence>
<keyword evidence="2" id="KW-1185">Reference proteome</keyword>